<evidence type="ECO:0000313" key="1">
    <source>
        <dbReference type="Proteomes" id="UP000095283"/>
    </source>
</evidence>
<evidence type="ECO:0000313" key="2">
    <source>
        <dbReference type="WBParaSite" id="Hba_02307"/>
    </source>
</evidence>
<dbReference type="Proteomes" id="UP000095283">
    <property type="component" value="Unplaced"/>
</dbReference>
<keyword evidence="1" id="KW-1185">Reference proteome</keyword>
<sequence>MTSTVRDTEKQLPPSPFPFILLQYLDPFEDEEITKKIIVLSLMNYMDSTIGNKTDVLAFFTHIYEMTEEEREEKAILHARSLEKEMKCHNVSSLYKRVFFHRCLVDLFHSLCRCDSLLAERDKIMNKLLPNMLKMAEILKTYSSRMLCEMGDHHLEEFCIQQLCQMIRLLDRSCNFGLFYSFIKLAYIIPYFQCILKYDDYFLWFRDSNITYEFFHSLRIMYMQSINWPELLGRLLSKLFESSVNRELESVMNGFLVGFIKRGLASKIQLVVAYLWAIDRIQTTEQKSTGVSIVSLTSYVCGLLTNIVGKTISSKKRGEENEEHTKTNVEKEDVCPALLLSIGMLRRIGCLPNGVAARSLVNSLSGIDVANIPVKHINSVLDLSRRALWVLEKEGLEKLIPPVKRFGNTLEKRMKKRIKDEDSDICSYSDRISPSKRLCLTKELGENSKCEISENDGIVIKKEFDEIIDTERRKITDSDQDIYIIESGDSGDEIYCPTPFPMRRPRKSVFNKSIKSRKLVKSVIEQIN</sequence>
<accession>A0A1I7WC96</accession>
<dbReference type="WBParaSite" id="Hba_02307">
    <property type="protein sequence ID" value="Hba_02307"/>
    <property type="gene ID" value="Hba_02307"/>
</dbReference>
<organism evidence="1 2">
    <name type="scientific">Heterorhabditis bacteriophora</name>
    <name type="common">Entomopathogenic nematode worm</name>
    <dbReference type="NCBI Taxonomy" id="37862"/>
    <lineage>
        <taxon>Eukaryota</taxon>
        <taxon>Metazoa</taxon>
        <taxon>Ecdysozoa</taxon>
        <taxon>Nematoda</taxon>
        <taxon>Chromadorea</taxon>
        <taxon>Rhabditida</taxon>
        <taxon>Rhabditina</taxon>
        <taxon>Rhabditomorpha</taxon>
        <taxon>Strongyloidea</taxon>
        <taxon>Heterorhabditidae</taxon>
        <taxon>Heterorhabditis</taxon>
    </lineage>
</organism>
<name>A0A1I7WC96_HETBA</name>
<reference evidence="2" key="1">
    <citation type="submission" date="2016-11" db="UniProtKB">
        <authorList>
            <consortium name="WormBaseParasite"/>
        </authorList>
    </citation>
    <scope>IDENTIFICATION</scope>
</reference>
<dbReference type="AlphaFoldDB" id="A0A1I7WC96"/>
<proteinExistence type="predicted"/>
<protein>
    <submittedName>
        <fullName evidence="2">NopRA1 domain-containing protein</fullName>
    </submittedName>
</protein>